<keyword evidence="1" id="KW-0812">Transmembrane</keyword>
<comment type="caution">
    <text evidence="3">The sequence shown here is derived from an EMBL/GenBank/DDBJ whole genome shotgun (WGS) entry which is preliminary data.</text>
</comment>
<accession>A0A644VWK2</accession>
<dbReference type="AlphaFoldDB" id="A0A644VWK2"/>
<feature type="transmembrane region" description="Helical" evidence="1">
    <location>
        <begin position="164"/>
        <end position="183"/>
    </location>
</feature>
<keyword evidence="1" id="KW-1133">Transmembrane helix</keyword>
<feature type="transmembrane region" description="Helical" evidence="1">
    <location>
        <begin position="76"/>
        <end position="93"/>
    </location>
</feature>
<dbReference type="SUPFAM" id="SSF103473">
    <property type="entry name" value="MFS general substrate transporter"/>
    <property type="match status" value="1"/>
</dbReference>
<evidence type="ECO:0000256" key="1">
    <source>
        <dbReference type="SAM" id="Phobius"/>
    </source>
</evidence>
<dbReference type="PANTHER" id="PTHR23531">
    <property type="entry name" value="QUINOLENE RESISTANCE PROTEIN NORA"/>
    <property type="match status" value="1"/>
</dbReference>
<dbReference type="InterPro" id="IPR011701">
    <property type="entry name" value="MFS"/>
</dbReference>
<dbReference type="Gene3D" id="1.20.1250.20">
    <property type="entry name" value="MFS general substrate transporter like domains"/>
    <property type="match status" value="1"/>
</dbReference>
<keyword evidence="1" id="KW-0472">Membrane</keyword>
<dbReference type="CDD" id="cd17489">
    <property type="entry name" value="MFS_YfcJ_like"/>
    <property type="match status" value="1"/>
</dbReference>
<feature type="transmembrane region" description="Helical" evidence="1">
    <location>
        <begin position="47"/>
        <end position="69"/>
    </location>
</feature>
<dbReference type="InterPro" id="IPR052714">
    <property type="entry name" value="MFS_Exporter"/>
</dbReference>
<feature type="transmembrane region" description="Helical" evidence="1">
    <location>
        <begin position="235"/>
        <end position="259"/>
    </location>
</feature>
<dbReference type="EMBL" id="VSSQ01000482">
    <property type="protein sequence ID" value="MPL95801.1"/>
    <property type="molecule type" value="Genomic_DNA"/>
</dbReference>
<protein>
    <submittedName>
        <fullName evidence="3">Multidrug resistance protein MdtG</fullName>
    </submittedName>
</protein>
<proteinExistence type="predicted"/>
<name>A0A644VWK2_9ZZZZ</name>
<dbReference type="PANTHER" id="PTHR23531:SF1">
    <property type="entry name" value="QUINOLENE RESISTANCE PROTEIN NORA"/>
    <property type="match status" value="1"/>
</dbReference>
<sequence length="399" mass="44092">MERLWTASFLSACAGNFLLFFAFYLLIPIFPLYLIDTFEASKSLVGVVLSSYTLAALFIRPFSGFLLDLFRRKPQYLIAFLLFVLTFIGYPLVTTVNLFLLVRVLHGASFGFVTTAGNSLVVDILPASRRGEGLGFFGVANNLAMVVGPMTSLLMHEKGVDYQYIFYLSIATGLFGFIFAMLIKVDKPFEPNKESIRGFDRFFLFKGFKAGVTLLLTGVPYGMFTTYLAIYGKELGIDAGLGLFFSLLAVGLITSRLFSGKMVDRGKLNKAIEYGLLVSFTGLILLASLQRINMYNHQLVNVLFFLIPVILGLGYGLLFPAYNTLFVNLAPNNRRATASSTFMTSWDLGVGSGLILGGRFADSQGGLPLAFMVGTLMVLFSYIYFVKSAGPHFLRNKLR</sequence>
<evidence type="ECO:0000313" key="3">
    <source>
        <dbReference type="EMBL" id="MPL95801.1"/>
    </source>
</evidence>
<dbReference type="GO" id="GO:0022857">
    <property type="term" value="F:transmembrane transporter activity"/>
    <property type="evidence" value="ECO:0007669"/>
    <property type="project" value="InterPro"/>
</dbReference>
<organism evidence="3">
    <name type="scientific">bioreactor metagenome</name>
    <dbReference type="NCBI Taxonomy" id="1076179"/>
    <lineage>
        <taxon>unclassified sequences</taxon>
        <taxon>metagenomes</taxon>
        <taxon>ecological metagenomes</taxon>
    </lineage>
</organism>
<dbReference type="Pfam" id="PF07690">
    <property type="entry name" value="MFS_1"/>
    <property type="match status" value="1"/>
</dbReference>
<evidence type="ECO:0000259" key="2">
    <source>
        <dbReference type="PROSITE" id="PS50850"/>
    </source>
</evidence>
<feature type="transmembrane region" description="Helical" evidence="1">
    <location>
        <begin position="12"/>
        <end position="35"/>
    </location>
</feature>
<feature type="transmembrane region" description="Helical" evidence="1">
    <location>
        <begin position="271"/>
        <end position="290"/>
    </location>
</feature>
<feature type="transmembrane region" description="Helical" evidence="1">
    <location>
        <begin position="203"/>
        <end position="223"/>
    </location>
</feature>
<feature type="transmembrane region" description="Helical" evidence="1">
    <location>
        <begin position="367"/>
        <end position="386"/>
    </location>
</feature>
<gene>
    <name evidence="3" type="primary">mdtG_7</name>
    <name evidence="3" type="ORF">SDC9_41973</name>
</gene>
<feature type="transmembrane region" description="Helical" evidence="1">
    <location>
        <begin position="134"/>
        <end position="152"/>
    </location>
</feature>
<dbReference type="InterPro" id="IPR036259">
    <property type="entry name" value="MFS_trans_sf"/>
</dbReference>
<dbReference type="InterPro" id="IPR020846">
    <property type="entry name" value="MFS_dom"/>
</dbReference>
<reference evidence="3" key="1">
    <citation type="submission" date="2019-08" db="EMBL/GenBank/DDBJ databases">
        <authorList>
            <person name="Kucharzyk K."/>
            <person name="Murdoch R.W."/>
            <person name="Higgins S."/>
            <person name="Loffler F."/>
        </authorList>
    </citation>
    <scope>NUCLEOTIDE SEQUENCE</scope>
</reference>
<dbReference type="PROSITE" id="PS50850">
    <property type="entry name" value="MFS"/>
    <property type="match status" value="1"/>
</dbReference>
<feature type="domain" description="Major facilitator superfamily (MFS) profile" evidence="2">
    <location>
        <begin position="8"/>
        <end position="389"/>
    </location>
</feature>
<feature type="transmembrane region" description="Helical" evidence="1">
    <location>
        <begin position="302"/>
        <end position="322"/>
    </location>
</feature>